<dbReference type="Pfam" id="PF14125">
    <property type="entry name" value="DUF4292"/>
    <property type="match status" value="1"/>
</dbReference>
<accession>A0A7V4U0C1</accession>
<reference evidence="1" key="1">
    <citation type="journal article" date="2020" name="mSystems">
        <title>Genome- and Community-Level Interaction Insights into Carbon Utilization and Element Cycling Functions of Hydrothermarchaeota in Hydrothermal Sediment.</title>
        <authorList>
            <person name="Zhou Z."/>
            <person name="Liu Y."/>
            <person name="Xu W."/>
            <person name="Pan J."/>
            <person name="Luo Z.H."/>
            <person name="Li M."/>
        </authorList>
    </citation>
    <scope>NUCLEOTIDE SEQUENCE [LARGE SCALE GENOMIC DNA]</scope>
    <source>
        <strain evidence="1">HyVt-577</strain>
    </source>
</reference>
<comment type="caution">
    <text evidence="1">The sequence shown here is derived from an EMBL/GenBank/DDBJ whole genome shotgun (WGS) entry which is preliminary data.</text>
</comment>
<gene>
    <name evidence="1" type="ORF">ENK44_08300</name>
</gene>
<organism evidence="1">
    <name type="scientific">Caldithrix abyssi</name>
    <dbReference type="NCBI Taxonomy" id="187145"/>
    <lineage>
        <taxon>Bacteria</taxon>
        <taxon>Pseudomonadati</taxon>
        <taxon>Calditrichota</taxon>
        <taxon>Calditrichia</taxon>
        <taxon>Calditrichales</taxon>
        <taxon>Calditrichaceae</taxon>
        <taxon>Caldithrix</taxon>
    </lineage>
</organism>
<dbReference type="Gene3D" id="2.50.20.10">
    <property type="entry name" value="Lipoprotein localisation LolA/LolB/LppX"/>
    <property type="match status" value="1"/>
</dbReference>
<protein>
    <submittedName>
        <fullName evidence="1">DUF4292 domain-containing protein</fullName>
    </submittedName>
</protein>
<dbReference type="Proteomes" id="UP000885779">
    <property type="component" value="Unassembled WGS sequence"/>
</dbReference>
<proteinExistence type="predicted"/>
<sequence length="258" mass="30611">MRYILFLMLTVLIGCTTSKISVKKNLNLSYRELLQHNITWQKTIRTLQGQAHIVLDTPQYSGNFEAEILISGADSLLLSVNGPFGMDVGKVFIGRSRFIFYNQVNNQFYMGDKSIFAERNFLHFPLKINQLRDIFMAGDYFDVLKKDLYEIRDDQYYIEASNGNRQYKMWFSPYYLHINRIEYYEEDRLLYYKEYSQFKEINGIYFPMAIDFVRPREQQAVSIYYNNLQLNEPIDNGLFEIKISDSARQIDLSLENQL</sequence>
<name>A0A7V4U0C1_CALAY</name>
<dbReference type="PROSITE" id="PS51257">
    <property type="entry name" value="PROKAR_LIPOPROTEIN"/>
    <property type="match status" value="1"/>
</dbReference>
<evidence type="ECO:0000313" key="1">
    <source>
        <dbReference type="EMBL" id="HGY55686.1"/>
    </source>
</evidence>
<dbReference type="InterPro" id="IPR025634">
    <property type="entry name" value="DUF4292"/>
</dbReference>
<dbReference type="EMBL" id="DRQG01000078">
    <property type="protein sequence ID" value="HGY55686.1"/>
    <property type="molecule type" value="Genomic_DNA"/>
</dbReference>
<dbReference type="AlphaFoldDB" id="A0A7V4U0C1"/>